<keyword evidence="1" id="KW-0732">Signal</keyword>
<dbReference type="InterPro" id="IPR036880">
    <property type="entry name" value="Kunitz_BPTI_sf"/>
</dbReference>
<feature type="signal peptide" evidence="1">
    <location>
        <begin position="1"/>
        <end position="22"/>
    </location>
</feature>
<dbReference type="GO" id="GO:0004867">
    <property type="term" value="F:serine-type endopeptidase inhibitor activity"/>
    <property type="evidence" value="ECO:0007669"/>
    <property type="project" value="InterPro"/>
</dbReference>
<dbReference type="EMBL" id="EF633919">
    <property type="protein sequence ID" value="ABR23436.1"/>
    <property type="molecule type" value="mRNA"/>
</dbReference>
<evidence type="ECO:0000313" key="2">
    <source>
        <dbReference type="EMBL" id="ABR23436.1"/>
    </source>
</evidence>
<organism evidence="2">
    <name type="scientific">Ornithodoros parkeri</name>
    <name type="common">Soft tick</name>
    <name type="synonym">Argasid tick</name>
    <dbReference type="NCBI Taxonomy" id="140564"/>
    <lineage>
        <taxon>Eukaryota</taxon>
        <taxon>Metazoa</taxon>
        <taxon>Ecdysozoa</taxon>
        <taxon>Arthropoda</taxon>
        <taxon>Chelicerata</taxon>
        <taxon>Arachnida</taxon>
        <taxon>Acari</taxon>
        <taxon>Parasitiformes</taxon>
        <taxon>Ixodida</taxon>
        <taxon>Ixodoidea</taxon>
        <taxon>Argasidae</taxon>
        <taxon>Ornithodorinae</taxon>
        <taxon>Ornithodoros</taxon>
    </lineage>
</organism>
<proteinExistence type="evidence at transcript level"/>
<dbReference type="AlphaFoldDB" id="A6N9V3"/>
<protein>
    <submittedName>
        <fullName evidence="2">Putative salivary secreted protein</fullName>
    </submittedName>
</protein>
<reference evidence="2" key="2">
    <citation type="journal article" date="2008" name="Insect Biochem. Mol. Biol.">
        <title>An insight into the sialome of the soft tick, Ornithodorus parkeri.</title>
        <authorList>
            <person name="Francischetti I.M."/>
            <person name="Mans B.J."/>
            <person name="Meng Z."/>
            <person name="Gudderra N."/>
            <person name="Veenstra T.D."/>
            <person name="Pham V.M."/>
            <person name="Ribeiro J.M."/>
        </authorList>
    </citation>
    <scope>NUCLEOTIDE SEQUENCE</scope>
    <source>
        <tissue evidence="2">Salivary gland</tissue>
    </source>
</reference>
<reference evidence="2" key="1">
    <citation type="submission" date="2007-05" db="EMBL/GenBank/DDBJ databases">
        <authorList>
            <person name="Douchkov D."/>
            <person name="Schweizer P."/>
        </authorList>
    </citation>
    <scope>NUCLEOTIDE SEQUENCE</scope>
    <source>
        <tissue evidence="2">Salivary gland</tissue>
    </source>
</reference>
<accession>A6N9V3</accession>
<feature type="chain" id="PRO_5002697459" evidence="1">
    <location>
        <begin position="23"/>
        <end position="87"/>
    </location>
</feature>
<dbReference type="SUPFAM" id="SSF57362">
    <property type="entry name" value="BPTI-like"/>
    <property type="match status" value="1"/>
</dbReference>
<name>A6N9V3_ORNPR</name>
<evidence type="ECO:0000256" key="1">
    <source>
        <dbReference type="SAM" id="SignalP"/>
    </source>
</evidence>
<sequence>MHVAIIVIIVILCGLEVILVAGQSCKYPNDCSNPNVEVACQYGREWTWYRDGDTCVQRQRWKCGSGCNTFNSESQCETSCKSSWWGK</sequence>